<organism evidence="2 3">
    <name type="scientific">Candidatus Falkowbacteria bacterium GW2011_GWA2_39_24</name>
    <dbReference type="NCBI Taxonomy" id="1618634"/>
    <lineage>
        <taxon>Bacteria</taxon>
        <taxon>Candidatus Falkowiibacteriota</taxon>
    </lineage>
</organism>
<reference evidence="2 3" key="1">
    <citation type="journal article" date="2015" name="Nature">
        <title>rRNA introns, odd ribosomes, and small enigmatic genomes across a large radiation of phyla.</title>
        <authorList>
            <person name="Brown C.T."/>
            <person name="Hug L.A."/>
            <person name="Thomas B.C."/>
            <person name="Sharon I."/>
            <person name="Castelle C.J."/>
            <person name="Singh A."/>
            <person name="Wilkins M.J."/>
            <person name="Williams K.H."/>
            <person name="Banfield J.F."/>
        </authorList>
    </citation>
    <scope>NUCLEOTIDE SEQUENCE [LARGE SCALE GENOMIC DNA]</scope>
</reference>
<comment type="caution">
    <text evidence="2">The sequence shown here is derived from an EMBL/GenBank/DDBJ whole genome shotgun (WGS) entry which is preliminary data.</text>
</comment>
<keyword evidence="1" id="KW-1133">Transmembrane helix</keyword>
<keyword evidence="1" id="KW-0812">Transmembrane</keyword>
<feature type="transmembrane region" description="Helical" evidence="1">
    <location>
        <begin position="28"/>
        <end position="60"/>
    </location>
</feature>
<gene>
    <name evidence="2" type="ORF">UT42_C0043G0002</name>
</gene>
<feature type="transmembrane region" description="Helical" evidence="1">
    <location>
        <begin position="114"/>
        <end position="134"/>
    </location>
</feature>
<evidence type="ECO:0000256" key="1">
    <source>
        <dbReference type="SAM" id="Phobius"/>
    </source>
</evidence>
<dbReference type="EMBL" id="LBWS01000043">
    <property type="protein sequence ID" value="KKR13621.1"/>
    <property type="molecule type" value="Genomic_DNA"/>
</dbReference>
<accession>A0A0G0NLF7</accession>
<dbReference type="Proteomes" id="UP000034048">
    <property type="component" value="Unassembled WGS sequence"/>
</dbReference>
<sequence length="147" mass="16550">MSEIPLVEQVLNGYMNIAEGKPLVQHVFWIYFVYIMTTAISSFFAAAACPGIGPYGVLIIAAVMVRTKHSKVLTTTVGCIAILATIVVALYYVRLNHIPKEWLVFVGKQFFTSPVFWLVYVPSLFFVYGSALYLDKRLNINKAKQYT</sequence>
<dbReference type="AlphaFoldDB" id="A0A0G0NLF7"/>
<evidence type="ECO:0000313" key="2">
    <source>
        <dbReference type="EMBL" id="KKR13621.1"/>
    </source>
</evidence>
<protein>
    <submittedName>
        <fullName evidence="2">Uncharacterized protein</fullName>
    </submittedName>
</protein>
<feature type="transmembrane region" description="Helical" evidence="1">
    <location>
        <begin position="72"/>
        <end position="94"/>
    </location>
</feature>
<evidence type="ECO:0000313" key="3">
    <source>
        <dbReference type="Proteomes" id="UP000034048"/>
    </source>
</evidence>
<name>A0A0G0NLF7_9BACT</name>
<keyword evidence="1" id="KW-0472">Membrane</keyword>
<proteinExistence type="predicted"/>